<evidence type="ECO:0000259" key="7">
    <source>
        <dbReference type="PROSITE" id="PS51007"/>
    </source>
</evidence>
<evidence type="ECO:0000256" key="1">
    <source>
        <dbReference type="ARBA" id="ARBA00022617"/>
    </source>
</evidence>
<dbReference type="Pfam" id="PF13442">
    <property type="entry name" value="Cytochrome_CBB3"/>
    <property type="match status" value="1"/>
</dbReference>
<feature type="signal peptide" evidence="6">
    <location>
        <begin position="1"/>
        <end position="24"/>
    </location>
</feature>
<dbReference type="SUPFAM" id="SSF46626">
    <property type="entry name" value="Cytochrome c"/>
    <property type="match status" value="1"/>
</dbReference>
<feature type="domain" description="Cytochrome c" evidence="7">
    <location>
        <begin position="35"/>
        <end position="115"/>
    </location>
</feature>
<accession>A0A0D6Q2G7</accession>
<evidence type="ECO:0000256" key="6">
    <source>
        <dbReference type="SAM" id="SignalP"/>
    </source>
</evidence>
<dbReference type="EMBL" id="BANI01000131">
    <property type="protein sequence ID" value="GAN97170.1"/>
    <property type="molecule type" value="Genomic_DNA"/>
</dbReference>
<dbReference type="Proteomes" id="UP000032675">
    <property type="component" value="Unassembled WGS sequence"/>
</dbReference>
<keyword evidence="1 4" id="KW-0349">Heme</keyword>
<keyword evidence="3 4" id="KW-0408">Iron</keyword>
<sequence length="141" mass="15079">MRRIICFSTLLALPLLAPSGAAHADSASAFEGTVQPMATGEDVYHHVCQGCHMPDGRGAVGASARFPALAGNARLQVSAYPIYVIMNGYGGMPWFSEMLTDQQIAGVVGYIRTHFGNNYTDPVTPADVTPQRPAIPPKEIY</sequence>
<dbReference type="PANTHER" id="PTHR35008:SF9">
    <property type="entry name" value="CYTOCHROME C DOMAIN-CONTAINING PROTEIN"/>
    <property type="match status" value="1"/>
</dbReference>
<reference evidence="8 9" key="1">
    <citation type="submission" date="2012-11" db="EMBL/GenBank/DDBJ databases">
        <title>Whole genome sequence of Gluconacetobacter europaeus NBRC3261.</title>
        <authorList>
            <person name="Azuma Y."/>
            <person name="Higashiura N."/>
            <person name="Hirakawa H."/>
            <person name="Matsushita K."/>
        </authorList>
    </citation>
    <scope>NUCLEOTIDE SEQUENCE [LARGE SCALE GENOMIC DNA]</scope>
    <source>
        <strain evidence="8 9">NBRC 3261</strain>
    </source>
</reference>
<comment type="caution">
    <text evidence="8">The sequence shown here is derived from an EMBL/GenBank/DDBJ whole genome shotgun (WGS) entry which is preliminary data.</text>
</comment>
<organism evidence="8 9">
    <name type="scientific">Komagataeibacter europaeus NBRC 3261</name>
    <dbReference type="NCBI Taxonomy" id="1234669"/>
    <lineage>
        <taxon>Bacteria</taxon>
        <taxon>Pseudomonadati</taxon>
        <taxon>Pseudomonadota</taxon>
        <taxon>Alphaproteobacteria</taxon>
        <taxon>Acetobacterales</taxon>
        <taxon>Acetobacteraceae</taxon>
        <taxon>Komagataeibacter</taxon>
    </lineage>
</organism>
<keyword evidence="2 4" id="KW-0479">Metal-binding</keyword>
<dbReference type="InterPro" id="IPR009056">
    <property type="entry name" value="Cyt_c-like_dom"/>
</dbReference>
<feature type="region of interest" description="Disordered" evidence="5">
    <location>
        <begin position="122"/>
        <end position="141"/>
    </location>
</feature>
<protein>
    <submittedName>
        <fullName evidence="8">Cytochrome c</fullName>
    </submittedName>
</protein>
<dbReference type="Gene3D" id="1.10.760.10">
    <property type="entry name" value="Cytochrome c-like domain"/>
    <property type="match status" value="1"/>
</dbReference>
<proteinExistence type="predicted"/>
<dbReference type="InterPro" id="IPR036909">
    <property type="entry name" value="Cyt_c-like_dom_sf"/>
</dbReference>
<evidence type="ECO:0000256" key="3">
    <source>
        <dbReference type="ARBA" id="ARBA00023004"/>
    </source>
</evidence>
<evidence type="ECO:0000313" key="9">
    <source>
        <dbReference type="Proteomes" id="UP000032675"/>
    </source>
</evidence>
<name>A0A0D6Q2G7_KOMEU</name>
<dbReference type="RefSeq" id="WP_048851743.1">
    <property type="nucleotide sequence ID" value="NZ_BANI01000131.1"/>
</dbReference>
<dbReference type="InterPro" id="IPR051459">
    <property type="entry name" value="Cytochrome_c-type_DH"/>
</dbReference>
<dbReference type="PROSITE" id="PS51007">
    <property type="entry name" value="CYTC"/>
    <property type="match status" value="1"/>
</dbReference>
<dbReference type="PANTHER" id="PTHR35008">
    <property type="entry name" value="BLL4482 PROTEIN-RELATED"/>
    <property type="match status" value="1"/>
</dbReference>
<keyword evidence="6" id="KW-0732">Signal</keyword>
<dbReference type="GO" id="GO:0046872">
    <property type="term" value="F:metal ion binding"/>
    <property type="evidence" value="ECO:0007669"/>
    <property type="project" value="UniProtKB-KW"/>
</dbReference>
<feature type="chain" id="PRO_5002310739" evidence="6">
    <location>
        <begin position="25"/>
        <end position="141"/>
    </location>
</feature>
<evidence type="ECO:0000256" key="2">
    <source>
        <dbReference type="ARBA" id="ARBA00022723"/>
    </source>
</evidence>
<evidence type="ECO:0000256" key="5">
    <source>
        <dbReference type="SAM" id="MobiDB-lite"/>
    </source>
</evidence>
<dbReference type="AlphaFoldDB" id="A0A0D6Q2G7"/>
<dbReference type="GO" id="GO:0020037">
    <property type="term" value="F:heme binding"/>
    <property type="evidence" value="ECO:0007669"/>
    <property type="project" value="InterPro"/>
</dbReference>
<dbReference type="GO" id="GO:0009055">
    <property type="term" value="F:electron transfer activity"/>
    <property type="evidence" value="ECO:0007669"/>
    <property type="project" value="InterPro"/>
</dbReference>
<evidence type="ECO:0000256" key="4">
    <source>
        <dbReference type="PROSITE-ProRule" id="PRU00433"/>
    </source>
</evidence>
<gene>
    <name evidence="8" type="ORF">Geu3261_0149_006</name>
</gene>
<evidence type="ECO:0000313" key="8">
    <source>
        <dbReference type="EMBL" id="GAN97170.1"/>
    </source>
</evidence>